<evidence type="ECO:0000313" key="6">
    <source>
        <dbReference type="EMBL" id="KAF4637924.1"/>
    </source>
</evidence>
<name>A0A8H4RXP8_9HELO</name>
<feature type="binding site" evidence="4">
    <location>
        <position position="100"/>
    </location>
    <ligand>
        <name>Zn(2+)</name>
        <dbReference type="ChEBI" id="CHEBI:29105"/>
    </ligand>
</feature>
<comment type="catalytic activity">
    <reaction evidence="5">
        <text>hydrogencarbonate + H(+) = CO2 + H2O</text>
        <dbReference type="Rhea" id="RHEA:10748"/>
        <dbReference type="ChEBI" id="CHEBI:15377"/>
        <dbReference type="ChEBI" id="CHEBI:15378"/>
        <dbReference type="ChEBI" id="CHEBI:16526"/>
        <dbReference type="ChEBI" id="CHEBI:17544"/>
        <dbReference type="EC" id="4.2.1.1"/>
    </reaction>
</comment>
<dbReference type="InterPro" id="IPR036874">
    <property type="entry name" value="Carbonic_anhydrase_sf"/>
</dbReference>
<dbReference type="SUPFAM" id="SSF53056">
    <property type="entry name" value="beta-carbonic anhydrase, cab"/>
    <property type="match status" value="1"/>
</dbReference>
<proteinExistence type="inferred from homology"/>
<dbReference type="InterPro" id="IPR001765">
    <property type="entry name" value="Carbonic_anhydrase"/>
</dbReference>
<dbReference type="SMART" id="SM00947">
    <property type="entry name" value="Pro_CA"/>
    <property type="match status" value="1"/>
</dbReference>
<evidence type="ECO:0000313" key="7">
    <source>
        <dbReference type="Proteomes" id="UP000566819"/>
    </source>
</evidence>
<dbReference type="EMBL" id="JAAMPI010000005">
    <property type="protein sequence ID" value="KAF4637924.1"/>
    <property type="molecule type" value="Genomic_DNA"/>
</dbReference>
<protein>
    <recommendedName>
        <fullName evidence="5">Carbonic anhydrase</fullName>
        <ecNumber evidence="5">4.2.1.1</ecNumber>
    </recommendedName>
    <alternativeName>
        <fullName evidence="5">Carbonate dehydratase</fullName>
    </alternativeName>
</protein>
<sequence>MATLTVDEFVNRNKAVAATHQPSPTFAEMGQMGVDVPHVIVLTCIDPRCKPEYFLNLQSGDGVLVMRNICGHVNPALNDILALDSFLTIKDILIIHHTDCGASHFTDAGIREDLKKRLPGHAELDTMGFGAINDLEQSVKDELKILRASPLVRRELAERAAGFVFDIKTGELTPVGCEINRNRFTQPSNMT</sequence>
<dbReference type="PANTHER" id="PTHR43175:SF3">
    <property type="entry name" value="CARBON DISULFIDE HYDROLASE"/>
    <property type="match status" value="1"/>
</dbReference>
<comment type="caution">
    <text evidence="6">The sequence shown here is derived from an EMBL/GenBank/DDBJ whole genome shotgun (WGS) entry which is preliminary data.</text>
</comment>
<dbReference type="OrthoDB" id="10248475at2759"/>
<dbReference type="Proteomes" id="UP000566819">
    <property type="component" value="Unassembled WGS sequence"/>
</dbReference>
<evidence type="ECO:0000256" key="2">
    <source>
        <dbReference type="ARBA" id="ARBA00022723"/>
    </source>
</evidence>
<keyword evidence="7" id="KW-1185">Reference proteome</keyword>
<comment type="function">
    <text evidence="5">Reversible hydration of carbon dioxide.</text>
</comment>
<evidence type="ECO:0000256" key="5">
    <source>
        <dbReference type="RuleBase" id="RU003956"/>
    </source>
</evidence>
<accession>A0A8H4RXP8</accession>
<dbReference type="Pfam" id="PF00484">
    <property type="entry name" value="Pro_CA"/>
    <property type="match status" value="1"/>
</dbReference>
<feature type="binding site" evidence="4">
    <location>
        <position position="46"/>
    </location>
    <ligand>
        <name>Zn(2+)</name>
        <dbReference type="ChEBI" id="CHEBI:29105"/>
    </ligand>
</feature>
<dbReference type="GO" id="GO:0004089">
    <property type="term" value="F:carbonate dehydratase activity"/>
    <property type="evidence" value="ECO:0007669"/>
    <property type="project" value="UniProtKB-UniRule"/>
</dbReference>
<dbReference type="GO" id="GO:0008270">
    <property type="term" value="F:zinc ion binding"/>
    <property type="evidence" value="ECO:0007669"/>
    <property type="project" value="UniProtKB-UniRule"/>
</dbReference>
<feature type="binding site" evidence="4">
    <location>
        <position position="44"/>
    </location>
    <ligand>
        <name>Zn(2+)</name>
        <dbReference type="ChEBI" id="CHEBI:29105"/>
    </ligand>
</feature>
<evidence type="ECO:0000256" key="4">
    <source>
        <dbReference type="PIRSR" id="PIRSR601765-1"/>
    </source>
</evidence>
<comment type="similarity">
    <text evidence="1 5">Belongs to the beta-class carbonic anhydrase family.</text>
</comment>
<keyword evidence="2 4" id="KW-0479">Metal-binding</keyword>
<organism evidence="6 7">
    <name type="scientific">Cudoniella acicularis</name>
    <dbReference type="NCBI Taxonomy" id="354080"/>
    <lineage>
        <taxon>Eukaryota</taxon>
        <taxon>Fungi</taxon>
        <taxon>Dikarya</taxon>
        <taxon>Ascomycota</taxon>
        <taxon>Pezizomycotina</taxon>
        <taxon>Leotiomycetes</taxon>
        <taxon>Helotiales</taxon>
        <taxon>Tricladiaceae</taxon>
        <taxon>Cudoniella</taxon>
    </lineage>
</organism>
<dbReference type="AlphaFoldDB" id="A0A8H4RXP8"/>
<keyword evidence="3 4" id="KW-0862">Zinc</keyword>
<gene>
    <name evidence="6" type="ORF">G7Y89_g147</name>
</gene>
<evidence type="ECO:0000256" key="3">
    <source>
        <dbReference type="ARBA" id="ARBA00022833"/>
    </source>
</evidence>
<dbReference type="PANTHER" id="PTHR43175">
    <property type="entry name" value="CARBONIC ANHYDRASE"/>
    <property type="match status" value="1"/>
</dbReference>
<keyword evidence="5" id="KW-0456">Lyase</keyword>
<reference evidence="6 7" key="1">
    <citation type="submission" date="2020-03" db="EMBL/GenBank/DDBJ databases">
        <title>Draft Genome Sequence of Cudoniella acicularis.</title>
        <authorList>
            <person name="Buettner E."/>
            <person name="Kellner H."/>
        </authorList>
    </citation>
    <scope>NUCLEOTIDE SEQUENCE [LARGE SCALE GENOMIC DNA]</scope>
    <source>
        <strain evidence="6 7">DSM 108380</strain>
    </source>
</reference>
<comment type="cofactor">
    <cofactor evidence="4">
        <name>Zn(2+)</name>
        <dbReference type="ChEBI" id="CHEBI:29105"/>
    </cofactor>
    <text evidence="4">Binds 1 zinc ion per subunit.</text>
</comment>
<evidence type="ECO:0000256" key="1">
    <source>
        <dbReference type="ARBA" id="ARBA00006217"/>
    </source>
</evidence>
<dbReference type="Gene3D" id="3.40.1050.10">
    <property type="entry name" value="Carbonic anhydrase"/>
    <property type="match status" value="1"/>
</dbReference>
<feature type="binding site" evidence="4">
    <location>
        <position position="97"/>
    </location>
    <ligand>
        <name>Zn(2+)</name>
        <dbReference type="ChEBI" id="CHEBI:29105"/>
    </ligand>
</feature>
<dbReference type="EC" id="4.2.1.1" evidence="5"/>